<dbReference type="Gramene" id="Solyc05g016430.1.1">
    <property type="protein sequence ID" value="Solyc05g016430.1.1.1"/>
    <property type="gene ID" value="Solyc05g016430.1"/>
</dbReference>
<evidence type="ECO:0000313" key="2">
    <source>
        <dbReference type="Proteomes" id="UP000004994"/>
    </source>
</evidence>
<organism evidence="1">
    <name type="scientific">Solanum lycopersicum</name>
    <name type="common">Tomato</name>
    <name type="synonym">Lycopersicon esculentum</name>
    <dbReference type="NCBI Taxonomy" id="4081"/>
    <lineage>
        <taxon>Eukaryota</taxon>
        <taxon>Viridiplantae</taxon>
        <taxon>Streptophyta</taxon>
        <taxon>Embryophyta</taxon>
        <taxon>Tracheophyta</taxon>
        <taxon>Spermatophyta</taxon>
        <taxon>Magnoliopsida</taxon>
        <taxon>eudicotyledons</taxon>
        <taxon>Gunneridae</taxon>
        <taxon>Pentapetalae</taxon>
        <taxon>asterids</taxon>
        <taxon>lamiids</taxon>
        <taxon>Solanales</taxon>
        <taxon>Solanaceae</taxon>
        <taxon>Solanoideae</taxon>
        <taxon>Solaneae</taxon>
        <taxon>Solanum</taxon>
        <taxon>Solanum subgen. Lycopersicon</taxon>
    </lineage>
</organism>
<name>A0A3Q7GJ50_SOLLC</name>
<protein>
    <submittedName>
        <fullName evidence="1">Uncharacterized protein</fullName>
    </submittedName>
</protein>
<reference evidence="1" key="2">
    <citation type="submission" date="2019-01" db="UniProtKB">
        <authorList>
            <consortium name="EnsemblPlants"/>
        </authorList>
    </citation>
    <scope>IDENTIFICATION</scope>
    <source>
        <strain evidence="1">cv. Heinz 1706</strain>
    </source>
</reference>
<reference evidence="1" key="1">
    <citation type="journal article" date="2012" name="Nature">
        <title>The tomato genome sequence provides insights into fleshy fruit evolution.</title>
        <authorList>
            <consortium name="Tomato Genome Consortium"/>
        </authorList>
    </citation>
    <scope>NUCLEOTIDE SEQUENCE [LARGE SCALE GENOMIC DNA]</scope>
    <source>
        <strain evidence="1">cv. Heinz 1706</strain>
    </source>
</reference>
<keyword evidence="2" id="KW-1185">Reference proteome</keyword>
<dbReference type="InParanoid" id="A0A3Q7GJ50"/>
<proteinExistence type="predicted"/>
<evidence type="ECO:0000313" key="1">
    <source>
        <dbReference type="EnsemblPlants" id="Solyc05g016430.1.1.1"/>
    </source>
</evidence>
<dbReference type="AlphaFoldDB" id="A0A3Q7GJ50"/>
<dbReference type="EnsemblPlants" id="Solyc05g016430.1.1">
    <property type="protein sequence ID" value="Solyc05g016430.1.1.1"/>
    <property type="gene ID" value="Solyc05g016430.1"/>
</dbReference>
<dbReference type="Proteomes" id="UP000004994">
    <property type="component" value="Chromosome 5"/>
</dbReference>
<sequence>MKHKRVKFMKSMKKSSWILTVSKNKINKGNTEATINKNTKKSANQEQLVHYFHVFLKNQCLRRNVLIESLRMTRFPRWEYWKLNLVNKRCTRLLKSGEIFEIDIENRFREPSVCMVAHGENSLMSVGTCRIWFRTC</sequence>
<accession>A0A3Q7GJ50</accession>
<dbReference type="PaxDb" id="4081-Solyc05g016430.1.1"/>